<name>A0A1I7WWT8_HETBA</name>
<dbReference type="Proteomes" id="UP000095283">
    <property type="component" value="Unplaced"/>
</dbReference>
<evidence type="ECO:0000313" key="3">
    <source>
        <dbReference type="WBParaSite" id="Hba_09692"/>
    </source>
</evidence>
<feature type="transmembrane region" description="Helical" evidence="1">
    <location>
        <begin position="73"/>
        <end position="97"/>
    </location>
</feature>
<feature type="transmembrane region" description="Helical" evidence="1">
    <location>
        <begin position="12"/>
        <end position="34"/>
    </location>
</feature>
<accession>A0A1I7WWT8</accession>
<keyword evidence="1" id="KW-0472">Membrane</keyword>
<reference evidence="3" key="1">
    <citation type="submission" date="2016-11" db="UniProtKB">
        <authorList>
            <consortium name="WormBaseParasite"/>
        </authorList>
    </citation>
    <scope>IDENTIFICATION</scope>
</reference>
<keyword evidence="1" id="KW-1133">Transmembrane helix</keyword>
<protein>
    <submittedName>
        <fullName evidence="3">Wsv460</fullName>
    </submittedName>
</protein>
<proteinExistence type="predicted"/>
<dbReference type="AlphaFoldDB" id="A0A1I7WWT8"/>
<sequence>MPSALSIDASVLILSLLFIAKFPGIFLQFFINIFSAPPKSKPKSNYKEFSRNLNTGESPQTGYTKLDSYFPPVVYSMVVLFFANNIIISKLATLSLINTRIRYLNL</sequence>
<keyword evidence="2" id="KW-1185">Reference proteome</keyword>
<keyword evidence="1" id="KW-0812">Transmembrane</keyword>
<evidence type="ECO:0000256" key="1">
    <source>
        <dbReference type="SAM" id="Phobius"/>
    </source>
</evidence>
<evidence type="ECO:0000313" key="2">
    <source>
        <dbReference type="Proteomes" id="UP000095283"/>
    </source>
</evidence>
<organism evidence="2 3">
    <name type="scientific">Heterorhabditis bacteriophora</name>
    <name type="common">Entomopathogenic nematode worm</name>
    <dbReference type="NCBI Taxonomy" id="37862"/>
    <lineage>
        <taxon>Eukaryota</taxon>
        <taxon>Metazoa</taxon>
        <taxon>Ecdysozoa</taxon>
        <taxon>Nematoda</taxon>
        <taxon>Chromadorea</taxon>
        <taxon>Rhabditida</taxon>
        <taxon>Rhabditina</taxon>
        <taxon>Rhabditomorpha</taxon>
        <taxon>Strongyloidea</taxon>
        <taxon>Heterorhabditidae</taxon>
        <taxon>Heterorhabditis</taxon>
    </lineage>
</organism>
<dbReference type="WBParaSite" id="Hba_09692">
    <property type="protein sequence ID" value="Hba_09692"/>
    <property type="gene ID" value="Hba_09692"/>
</dbReference>